<comment type="caution">
    <text evidence="3">The sequence shown here is derived from an EMBL/GenBank/DDBJ whole genome shotgun (WGS) entry which is preliminary data.</text>
</comment>
<sequence length="364" mass="37442">MTQTLTRSLSATAAISAVLALGSTPVLAQEAAPTIKVPPVTASPAAPETTTAPATTSVATPAAAAAAPAPTIVLPDVTTTSAPAPVQAPITTQAATTQATTTQAETAPPRSQTARPAEPRSASAAPRRASGATPSPARAEVADTPARRAAAAPATATEPPRASSANILNDAPTRPAVAQDTPSPAAPASSPDDGIPGEALAGLLAALGIGAVGYAAFRSRRRRTAPDEAYLADETLADRSLAAEPVHDEVAPPRTAPVFGTPRQAQKTEWRYGLAPIRAEDAETQVMEREPMAADDRTAVLDRMVDAAPDEANPFTSRKARRKRARLLLQQREAEAQRSAPFDWRSYSPSTKPSTPAHTPLVTA</sequence>
<reference evidence="3 4" key="1">
    <citation type="submission" date="2020-08" db="EMBL/GenBank/DDBJ databases">
        <title>Functional genomics of gut bacteria from endangered species of beetles.</title>
        <authorList>
            <person name="Carlos-Shanley C."/>
        </authorList>
    </citation>
    <scope>NUCLEOTIDE SEQUENCE [LARGE SCALE GENOMIC DNA]</scope>
    <source>
        <strain evidence="3 4">S00245</strain>
    </source>
</reference>
<feature type="region of interest" description="Disordered" evidence="1">
    <location>
        <begin position="93"/>
        <end position="194"/>
    </location>
</feature>
<feature type="compositionally biased region" description="Polar residues" evidence="1">
    <location>
        <begin position="347"/>
        <end position="357"/>
    </location>
</feature>
<feature type="chain" id="PRO_5030886995" description="LPXTG cell wall anchor domain-containing protein" evidence="2">
    <location>
        <begin position="29"/>
        <end position="364"/>
    </location>
</feature>
<gene>
    <name evidence="3" type="ORF">HNO88_000948</name>
</gene>
<evidence type="ECO:0000256" key="2">
    <source>
        <dbReference type="SAM" id="SignalP"/>
    </source>
</evidence>
<protein>
    <recommendedName>
        <fullName evidence="5">LPXTG cell wall anchor domain-containing protein</fullName>
    </recommendedName>
</protein>
<feature type="signal peptide" evidence="2">
    <location>
        <begin position="1"/>
        <end position="28"/>
    </location>
</feature>
<dbReference type="EMBL" id="JACHLR010000003">
    <property type="protein sequence ID" value="MBB4857637.1"/>
    <property type="molecule type" value="Genomic_DNA"/>
</dbReference>
<evidence type="ECO:0008006" key="5">
    <source>
        <dbReference type="Google" id="ProtNLM"/>
    </source>
</evidence>
<dbReference type="Proteomes" id="UP000555448">
    <property type="component" value="Unassembled WGS sequence"/>
</dbReference>
<evidence type="ECO:0000313" key="4">
    <source>
        <dbReference type="Proteomes" id="UP000555448"/>
    </source>
</evidence>
<feature type="region of interest" description="Disordered" evidence="1">
    <location>
        <begin position="329"/>
        <end position="364"/>
    </location>
</feature>
<feature type="compositionally biased region" description="Low complexity" evidence="1">
    <location>
        <begin position="38"/>
        <end position="66"/>
    </location>
</feature>
<evidence type="ECO:0000313" key="3">
    <source>
        <dbReference type="EMBL" id="MBB4857637.1"/>
    </source>
</evidence>
<feature type="region of interest" description="Disordered" evidence="1">
    <location>
        <begin position="35"/>
        <end position="66"/>
    </location>
</feature>
<feature type="compositionally biased region" description="Low complexity" evidence="1">
    <location>
        <begin position="182"/>
        <end position="191"/>
    </location>
</feature>
<proteinExistence type="predicted"/>
<keyword evidence="2" id="KW-0732">Signal</keyword>
<evidence type="ECO:0000256" key="1">
    <source>
        <dbReference type="SAM" id="MobiDB-lite"/>
    </source>
</evidence>
<feature type="compositionally biased region" description="Low complexity" evidence="1">
    <location>
        <begin position="93"/>
        <end position="165"/>
    </location>
</feature>
<dbReference type="AlphaFoldDB" id="A0A7W7K7I0"/>
<name>A0A7W7K7I0_9SPHN</name>
<keyword evidence="4" id="KW-1185">Reference proteome</keyword>
<organism evidence="3 4">
    <name type="scientific">Novosphingobium chloroacetimidivorans</name>
    <dbReference type="NCBI Taxonomy" id="1428314"/>
    <lineage>
        <taxon>Bacteria</taxon>
        <taxon>Pseudomonadati</taxon>
        <taxon>Pseudomonadota</taxon>
        <taxon>Alphaproteobacteria</taxon>
        <taxon>Sphingomonadales</taxon>
        <taxon>Sphingomonadaceae</taxon>
        <taxon>Novosphingobium</taxon>
    </lineage>
</organism>
<dbReference type="RefSeq" id="WP_184242912.1">
    <property type="nucleotide sequence ID" value="NZ_JACHLR010000003.1"/>
</dbReference>
<accession>A0A7W7K7I0</accession>